<dbReference type="EMBL" id="LKMD01000106">
    <property type="protein sequence ID" value="PIA91559.1"/>
    <property type="molecule type" value="Genomic_DNA"/>
</dbReference>
<name>A0A2G5HGA4_CERBT</name>
<keyword evidence="1" id="KW-0732">Signal</keyword>
<proteinExistence type="predicted"/>
<evidence type="ECO:0008006" key="6">
    <source>
        <dbReference type="Google" id="ProtNLM"/>
    </source>
</evidence>
<sequence length="147" mass="15654">MSWGKILMIGCSLFCGSLFGGNKRDLDAGNIAERTAIFYSDKPLSVDLSGASVETNGDISNTTAVFHFQDGRNETGNLTGHAAQFPHGVGYGNFSISEGEGEWIMVDMTSGAPGLANLFQWIINATQDGTVTKQEFDQAITIVKALA</sequence>
<reference evidence="2 4" key="1">
    <citation type="submission" date="2015-10" db="EMBL/GenBank/DDBJ databases">
        <title>The cercosporin biosynthetic gene cluster was horizontally transferred to several fungal lineages and shown to be expanded in Cercospora beticola based on microsynteny with recipient genomes.</title>
        <authorList>
            <person name="De Jonge R."/>
            <person name="Ebert M.K."/>
            <person name="Suttle J.C."/>
            <person name="Jurick Ii W.M."/>
            <person name="Secor G.A."/>
            <person name="Thomma B.P."/>
            <person name="Van De Peer Y."/>
            <person name="Bolton M.D."/>
        </authorList>
    </citation>
    <scope>NUCLEOTIDE SEQUENCE [LARGE SCALE GENOMIC DNA]</scope>
    <source>
        <strain evidence="2 4">09-40</strain>
    </source>
</reference>
<dbReference type="AlphaFoldDB" id="A0A2G5HGA4"/>
<dbReference type="EMBL" id="CP134190">
    <property type="protein sequence ID" value="WPB06332.1"/>
    <property type="molecule type" value="Genomic_DNA"/>
</dbReference>
<protein>
    <recommendedName>
        <fullName evidence="6">EF-hand domain-containing protein</fullName>
    </recommendedName>
</protein>
<dbReference type="OrthoDB" id="3622511at2759"/>
<organism evidence="2 4">
    <name type="scientific">Cercospora beticola</name>
    <name type="common">Sugarbeet leaf spot fungus</name>
    <dbReference type="NCBI Taxonomy" id="122368"/>
    <lineage>
        <taxon>Eukaryota</taxon>
        <taxon>Fungi</taxon>
        <taxon>Dikarya</taxon>
        <taxon>Ascomycota</taxon>
        <taxon>Pezizomycotina</taxon>
        <taxon>Dothideomycetes</taxon>
        <taxon>Dothideomycetidae</taxon>
        <taxon>Mycosphaerellales</taxon>
        <taxon>Mycosphaerellaceae</taxon>
        <taxon>Cercospora</taxon>
    </lineage>
</organism>
<feature type="chain" id="PRO_5013586113" description="EF-hand domain-containing protein" evidence="1">
    <location>
        <begin position="20"/>
        <end position="147"/>
    </location>
</feature>
<dbReference type="Proteomes" id="UP000230605">
    <property type="component" value="Chromosome 7"/>
</dbReference>
<keyword evidence="5" id="KW-1185">Reference proteome</keyword>
<evidence type="ECO:0000313" key="5">
    <source>
        <dbReference type="Proteomes" id="UP001302367"/>
    </source>
</evidence>
<evidence type="ECO:0000313" key="2">
    <source>
        <dbReference type="EMBL" id="PIA91559.1"/>
    </source>
</evidence>
<evidence type="ECO:0000313" key="4">
    <source>
        <dbReference type="Proteomes" id="UP000230605"/>
    </source>
</evidence>
<accession>A0A2G5HGA4</accession>
<evidence type="ECO:0000313" key="3">
    <source>
        <dbReference type="EMBL" id="WPB06332.1"/>
    </source>
</evidence>
<gene>
    <name evidence="2" type="ORF">CB0940_09353</name>
    <name evidence="3" type="ORF">RHO25_010989</name>
</gene>
<evidence type="ECO:0000256" key="1">
    <source>
        <dbReference type="SAM" id="SignalP"/>
    </source>
</evidence>
<reference evidence="3 5" key="2">
    <citation type="submission" date="2023-09" db="EMBL/GenBank/DDBJ databases">
        <title>Complete-Gapless Cercospora beticola genome.</title>
        <authorList>
            <person name="Wyatt N.A."/>
            <person name="Spanner R.E."/>
            <person name="Bolton M.D."/>
        </authorList>
    </citation>
    <scope>NUCLEOTIDE SEQUENCE [LARGE SCALE GENOMIC DNA]</scope>
    <source>
        <strain evidence="3">Cb09-40</strain>
    </source>
</reference>
<feature type="signal peptide" evidence="1">
    <location>
        <begin position="1"/>
        <end position="19"/>
    </location>
</feature>
<dbReference type="Proteomes" id="UP001302367">
    <property type="component" value="Chromosome 7"/>
</dbReference>